<evidence type="ECO:0000313" key="1">
    <source>
        <dbReference type="EMBL" id="KAK1858362.1"/>
    </source>
</evidence>
<organism evidence="1 2">
    <name type="scientific">Pyropia yezoensis</name>
    <name type="common">Susabi-nori</name>
    <name type="synonym">Porphyra yezoensis</name>
    <dbReference type="NCBI Taxonomy" id="2788"/>
    <lineage>
        <taxon>Eukaryota</taxon>
        <taxon>Rhodophyta</taxon>
        <taxon>Bangiophyceae</taxon>
        <taxon>Bangiales</taxon>
        <taxon>Bangiaceae</taxon>
        <taxon>Pyropia</taxon>
    </lineage>
</organism>
<comment type="caution">
    <text evidence="1">The sequence shown here is derived from an EMBL/GenBank/DDBJ whole genome shotgun (WGS) entry which is preliminary data.</text>
</comment>
<keyword evidence="2" id="KW-1185">Reference proteome</keyword>
<evidence type="ECO:0000313" key="2">
    <source>
        <dbReference type="Proteomes" id="UP000798662"/>
    </source>
</evidence>
<reference evidence="1" key="1">
    <citation type="submission" date="2019-11" db="EMBL/GenBank/DDBJ databases">
        <title>Nori genome reveals adaptations in red seaweeds to the harsh intertidal environment.</title>
        <authorList>
            <person name="Wang D."/>
            <person name="Mao Y."/>
        </authorList>
    </citation>
    <scope>NUCLEOTIDE SEQUENCE</scope>
    <source>
        <tissue evidence="1">Gametophyte</tissue>
    </source>
</reference>
<dbReference type="EMBL" id="CM020618">
    <property type="protein sequence ID" value="KAK1858362.1"/>
    <property type="molecule type" value="Genomic_DNA"/>
</dbReference>
<gene>
    <name evidence="1" type="ORF">I4F81_000970</name>
</gene>
<dbReference type="Proteomes" id="UP000798662">
    <property type="component" value="Chromosome 1"/>
</dbReference>
<accession>A0ACC3BKD2</accession>
<name>A0ACC3BKD2_PYRYE</name>
<proteinExistence type="predicted"/>
<sequence length="369" mass="37779">MKRSFGEASDQLPWMGSTEGDDLFGLSPSNFLSSSPKMALPQAPSLPAAPGRLFALGRPEEATTGAPMRAAGSGRPAEQESGSSACSTSTEGASPGRRGRASADTSAAHSGGVAHGPQPTAAATVGSAYRMTGASLGAGGVTRGQLMAEIPDAEEKEEPYHCSCGVGEVGVETLIEFIRAHPKMVAVASDDGSPLLIRTVARQLVAEMRRRRHAATCTAFPKVPAGLESANNGGGHGNDREAAATAAAAAAAAAAAPLAMSESERKALRVVLNRSAAERSRLRKKARFETLSATLAEKDTTIAQLQERVRSLNSAVSHLQLLLKIKGGGYGAVLQDHGGGPHGYGGGGVGLSALMEEATQTWDRPAHAA</sequence>
<protein>
    <submittedName>
        <fullName evidence="1">Uncharacterized protein</fullName>
    </submittedName>
</protein>